<gene>
    <name evidence="7" type="ORF">FRX48_01956</name>
</gene>
<feature type="region of interest" description="Disordered" evidence="5">
    <location>
        <begin position="66"/>
        <end position="87"/>
    </location>
</feature>
<reference evidence="8" key="2">
    <citation type="submission" date="2017-03" db="EMBL/GenBank/DDBJ databases">
        <authorList>
            <person name="Afonso C.L."/>
            <person name="Miller P.J."/>
            <person name="Scott M.A."/>
            <person name="Spackman E."/>
            <person name="Goraichik I."/>
            <person name="Dimitrov K.M."/>
            <person name="Suarez D.L."/>
            <person name="Swayne D.E."/>
        </authorList>
    </citation>
    <scope>NUCLEOTIDE SEQUENCE [LARGE SCALE GENOMIC DNA]</scope>
</reference>
<dbReference type="GO" id="GO:0004045">
    <property type="term" value="F:peptidyl-tRNA hydrolase activity"/>
    <property type="evidence" value="ECO:0007669"/>
    <property type="project" value="UniProtKB-EC"/>
</dbReference>
<feature type="transmembrane region" description="Helical" evidence="6">
    <location>
        <begin position="12"/>
        <end position="31"/>
    </location>
</feature>
<dbReference type="EC" id="3.1.1.29" evidence="1"/>
<dbReference type="PANTHER" id="PTHR12649:SF11">
    <property type="entry name" value="PEPTIDYL-TRNA HYDROLASE 2, MITOCHONDRIAL"/>
    <property type="match status" value="1"/>
</dbReference>
<evidence type="ECO:0000313" key="8">
    <source>
        <dbReference type="EMBL" id="SLM33392.1"/>
    </source>
</evidence>
<dbReference type="CDD" id="cd02430">
    <property type="entry name" value="PTH2"/>
    <property type="match status" value="1"/>
</dbReference>
<dbReference type="Gene3D" id="3.40.1490.10">
    <property type="entry name" value="Bit1"/>
    <property type="match status" value="1"/>
</dbReference>
<comment type="similarity">
    <text evidence="3">Belongs to the PTH2 family.</text>
</comment>
<evidence type="ECO:0000256" key="4">
    <source>
        <dbReference type="ARBA" id="ARBA00048707"/>
    </source>
</evidence>
<dbReference type="AlphaFoldDB" id="A0A1W5CRH1"/>
<evidence type="ECO:0000256" key="3">
    <source>
        <dbReference type="ARBA" id="ARBA00038050"/>
    </source>
</evidence>
<keyword evidence="6" id="KW-0472">Membrane</keyword>
<dbReference type="EMBL" id="VXIT01000002">
    <property type="protein sequence ID" value="KAA6415203.1"/>
    <property type="molecule type" value="Genomic_DNA"/>
</dbReference>
<comment type="catalytic activity">
    <reaction evidence="4">
        <text>an N-acyl-L-alpha-aminoacyl-tRNA + H2O = an N-acyl-L-amino acid + a tRNA + H(+)</text>
        <dbReference type="Rhea" id="RHEA:54448"/>
        <dbReference type="Rhea" id="RHEA-COMP:10123"/>
        <dbReference type="Rhea" id="RHEA-COMP:13883"/>
        <dbReference type="ChEBI" id="CHEBI:15377"/>
        <dbReference type="ChEBI" id="CHEBI:15378"/>
        <dbReference type="ChEBI" id="CHEBI:59874"/>
        <dbReference type="ChEBI" id="CHEBI:78442"/>
        <dbReference type="ChEBI" id="CHEBI:138191"/>
        <dbReference type="EC" id="3.1.1.29"/>
    </reaction>
</comment>
<dbReference type="FunFam" id="3.40.1490.10:FF:000001">
    <property type="entry name" value="Peptidyl-tRNA hydrolase 2"/>
    <property type="match status" value="1"/>
</dbReference>
<reference evidence="9" key="1">
    <citation type="submission" date="2017-03" db="EMBL/GenBank/DDBJ databases">
        <authorList>
            <person name="Sharma R."/>
            <person name="Thines M."/>
        </authorList>
    </citation>
    <scope>NUCLEOTIDE SEQUENCE [LARGE SCALE GENOMIC DNA]</scope>
</reference>
<dbReference type="GO" id="GO:0005829">
    <property type="term" value="C:cytosol"/>
    <property type="evidence" value="ECO:0007669"/>
    <property type="project" value="TreeGrafter"/>
</dbReference>
<dbReference type="InterPro" id="IPR002833">
    <property type="entry name" value="PTH2"/>
</dbReference>
<keyword evidence="6" id="KW-0812">Transmembrane</keyword>
<dbReference type="Proteomes" id="UP000192927">
    <property type="component" value="Unassembled WGS sequence"/>
</dbReference>
<evidence type="ECO:0000313" key="10">
    <source>
        <dbReference type="Proteomes" id="UP000324767"/>
    </source>
</evidence>
<dbReference type="Proteomes" id="UP000324767">
    <property type="component" value="Unassembled WGS sequence"/>
</dbReference>
<reference evidence="7 10" key="3">
    <citation type="submission" date="2019-09" db="EMBL/GenBank/DDBJ databases">
        <title>The hologenome of the rock-dwelling lichen Lasallia pustulata.</title>
        <authorList>
            <person name="Greshake Tzovaras B."/>
            <person name="Segers F."/>
            <person name="Bicker A."/>
            <person name="Dal Grande F."/>
            <person name="Otte J."/>
            <person name="Hankeln T."/>
            <person name="Schmitt I."/>
            <person name="Ebersberger I."/>
        </authorList>
    </citation>
    <scope>NUCLEOTIDE SEQUENCE [LARGE SCALE GENOMIC DNA]</scope>
    <source>
        <strain evidence="7">A1-1</strain>
    </source>
</reference>
<proteinExistence type="inferred from homology"/>
<dbReference type="SUPFAM" id="SSF102462">
    <property type="entry name" value="Peptidyl-tRNA hydrolase II"/>
    <property type="match status" value="1"/>
</dbReference>
<evidence type="ECO:0000256" key="2">
    <source>
        <dbReference type="ARBA" id="ARBA00022801"/>
    </source>
</evidence>
<evidence type="ECO:0000256" key="6">
    <source>
        <dbReference type="SAM" id="Phobius"/>
    </source>
</evidence>
<dbReference type="OrthoDB" id="1733656at2759"/>
<dbReference type="InterPro" id="IPR023476">
    <property type="entry name" value="Pep_tRNA_hydro_II_dom_sf"/>
</dbReference>
<evidence type="ECO:0000256" key="1">
    <source>
        <dbReference type="ARBA" id="ARBA00013260"/>
    </source>
</evidence>
<keyword evidence="9" id="KW-1185">Reference proteome</keyword>
<evidence type="ECO:0000313" key="7">
    <source>
        <dbReference type="EMBL" id="KAA6415203.1"/>
    </source>
</evidence>
<sequence length="210" mass="22337">MASPQDRPPPSTAAIALGTAIVAGLGGYFLAQASSVGLFSSGKKGESWPNSYDVNVQYDSSDEELMNSLKGEKEDESDEQEGELSNYEGNKEECKLVLVVRTDLGMSKGKIAAQCSHATLACYKYFLSRAPKSPILKRWEQLGQAKVALQISSEEQMEMLQAQAVSLGLCAQVIHDAGRTQIASGSATVCGIGPGPKSVIDQVTGHLKLL</sequence>
<protein>
    <recommendedName>
        <fullName evidence="1">peptidyl-tRNA hydrolase</fullName>
        <ecNumber evidence="1">3.1.1.29</ecNumber>
    </recommendedName>
</protein>
<dbReference type="PANTHER" id="PTHR12649">
    <property type="entry name" value="PEPTIDYL-TRNA HYDROLASE 2"/>
    <property type="match status" value="1"/>
</dbReference>
<evidence type="ECO:0000313" key="9">
    <source>
        <dbReference type="Proteomes" id="UP000192927"/>
    </source>
</evidence>
<accession>A0A1W5CRH1</accession>
<dbReference type="Pfam" id="PF01981">
    <property type="entry name" value="PTH2"/>
    <property type="match status" value="1"/>
</dbReference>
<organism evidence="8 9">
    <name type="scientific">Lasallia pustulata</name>
    <dbReference type="NCBI Taxonomy" id="136370"/>
    <lineage>
        <taxon>Eukaryota</taxon>
        <taxon>Fungi</taxon>
        <taxon>Dikarya</taxon>
        <taxon>Ascomycota</taxon>
        <taxon>Pezizomycotina</taxon>
        <taxon>Lecanoromycetes</taxon>
        <taxon>OSLEUM clade</taxon>
        <taxon>Umbilicariomycetidae</taxon>
        <taxon>Umbilicariales</taxon>
        <taxon>Umbilicariaceae</taxon>
        <taxon>Lasallia</taxon>
    </lineage>
</organism>
<keyword evidence="2 8" id="KW-0378">Hydrolase</keyword>
<evidence type="ECO:0000256" key="5">
    <source>
        <dbReference type="SAM" id="MobiDB-lite"/>
    </source>
</evidence>
<keyword evidence="6" id="KW-1133">Transmembrane helix</keyword>
<dbReference type="NCBIfam" id="TIGR00283">
    <property type="entry name" value="arch_pth2"/>
    <property type="match status" value="1"/>
</dbReference>
<dbReference type="EMBL" id="FWEW01000034">
    <property type="protein sequence ID" value="SLM33392.1"/>
    <property type="molecule type" value="Genomic_DNA"/>
</dbReference>
<name>A0A1W5CRH1_9LECA</name>